<proteinExistence type="predicted"/>
<sequence>MWAGTFSTWVCSSNTSVARNIAQKNSRNIVLPSVDVSSLPITRRVAGHPSVDVRVAKLYRVRRGPFGSRTQGTLALPESQWPFLKPCFDLIIVTDRDNVRVVRTCCFLDLRRSGWTSDAQNLEKRANSTPSFSNLPPSNALRLLPPSQSSVPALTCTLTATPDPVVEKGKVLLVNGS</sequence>
<dbReference type="RefSeq" id="XP_043033533.1">
    <property type="nucleotide sequence ID" value="XM_043178020.1"/>
</dbReference>
<reference evidence="1" key="1">
    <citation type="submission" date="2020-11" db="EMBL/GenBank/DDBJ databases">
        <title>Adaptations for nitrogen fixation in a non-lichenized fungal sporocarp promotes dispersal by wood-feeding termites.</title>
        <authorList>
            <consortium name="DOE Joint Genome Institute"/>
            <person name="Koch R.A."/>
            <person name="Yoon G."/>
            <person name="Arayal U."/>
            <person name="Lail K."/>
            <person name="Amirebrahimi M."/>
            <person name="Labutti K."/>
            <person name="Lipzen A."/>
            <person name="Riley R."/>
            <person name="Barry K."/>
            <person name="Henrissat B."/>
            <person name="Grigoriev I.V."/>
            <person name="Herr J.R."/>
            <person name="Aime M.C."/>
        </authorList>
    </citation>
    <scope>NUCLEOTIDE SEQUENCE</scope>
    <source>
        <strain evidence="1">MCA 3950</strain>
    </source>
</reference>
<dbReference type="Proteomes" id="UP000812287">
    <property type="component" value="Unassembled WGS sequence"/>
</dbReference>
<gene>
    <name evidence="1" type="ORF">BT62DRAFT_1013170</name>
</gene>
<evidence type="ECO:0000313" key="2">
    <source>
        <dbReference type="Proteomes" id="UP000812287"/>
    </source>
</evidence>
<comment type="caution">
    <text evidence="1">The sequence shown here is derived from an EMBL/GenBank/DDBJ whole genome shotgun (WGS) entry which is preliminary data.</text>
</comment>
<dbReference type="AlphaFoldDB" id="A0A9P7VGA3"/>
<organism evidence="1 2">
    <name type="scientific">Guyanagaster necrorhizus</name>
    <dbReference type="NCBI Taxonomy" id="856835"/>
    <lineage>
        <taxon>Eukaryota</taxon>
        <taxon>Fungi</taxon>
        <taxon>Dikarya</taxon>
        <taxon>Basidiomycota</taxon>
        <taxon>Agaricomycotina</taxon>
        <taxon>Agaricomycetes</taxon>
        <taxon>Agaricomycetidae</taxon>
        <taxon>Agaricales</taxon>
        <taxon>Marasmiineae</taxon>
        <taxon>Physalacriaceae</taxon>
        <taxon>Guyanagaster</taxon>
    </lineage>
</organism>
<protein>
    <submittedName>
        <fullName evidence="1">Uncharacterized protein</fullName>
    </submittedName>
</protein>
<dbReference type="EMBL" id="MU250578">
    <property type="protein sequence ID" value="KAG7440033.1"/>
    <property type="molecule type" value="Genomic_DNA"/>
</dbReference>
<dbReference type="GeneID" id="66100307"/>
<name>A0A9P7VGA3_9AGAR</name>
<evidence type="ECO:0000313" key="1">
    <source>
        <dbReference type="EMBL" id="KAG7440033.1"/>
    </source>
</evidence>
<accession>A0A9P7VGA3</accession>
<keyword evidence="2" id="KW-1185">Reference proteome</keyword>